<sequence>MAKWWLVPARWDGMTLELYPERLLLEPEERKAQLLQAVQQVHPHLLLMFKAALLLGDEAAEACGADELPFALEREGVIRLAAAESDALTHVDANTEPLWPLSHCAEAYLHRLIAPAEAAQRMDSIIAELDMEPWIRAMRNWYEQGLHVIMLREDGSL</sequence>
<gene>
    <name evidence="1" type="ORF">PAESOLCIP111_00852</name>
</gene>
<keyword evidence="2" id="KW-1185">Reference proteome</keyword>
<comment type="caution">
    <text evidence="1">The sequence shown here is derived from an EMBL/GenBank/DDBJ whole genome shotgun (WGS) entry which is preliminary data.</text>
</comment>
<dbReference type="AlphaFoldDB" id="A0A916NN89"/>
<protein>
    <submittedName>
        <fullName evidence="1">Uncharacterized protein</fullName>
    </submittedName>
</protein>
<name>A0A916NN89_9BACL</name>
<organism evidence="1 2">
    <name type="scientific">Paenibacillus solanacearum</name>
    <dbReference type="NCBI Taxonomy" id="2048548"/>
    <lineage>
        <taxon>Bacteria</taxon>
        <taxon>Bacillati</taxon>
        <taxon>Bacillota</taxon>
        <taxon>Bacilli</taxon>
        <taxon>Bacillales</taxon>
        <taxon>Paenibacillaceae</taxon>
        <taxon>Paenibacillus</taxon>
    </lineage>
</organism>
<dbReference type="Proteomes" id="UP000693672">
    <property type="component" value="Unassembled WGS sequence"/>
</dbReference>
<dbReference type="RefSeq" id="WP_218090662.1">
    <property type="nucleotide sequence ID" value="NZ_CAJVAS010000002.1"/>
</dbReference>
<reference evidence="1" key="1">
    <citation type="submission" date="2021-06" db="EMBL/GenBank/DDBJ databases">
        <authorList>
            <person name="Criscuolo A."/>
        </authorList>
    </citation>
    <scope>NUCLEOTIDE SEQUENCE</scope>
    <source>
        <strain evidence="1">CIP111600</strain>
    </source>
</reference>
<dbReference type="EMBL" id="CAJVAS010000002">
    <property type="protein sequence ID" value="CAG7605845.1"/>
    <property type="molecule type" value="Genomic_DNA"/>
</dbReference>
<evidence type="ECO:0000313" key="1">
    <source>
        <dbReference type="EMBL" id="CAG7605845.1"/>
    </source>
</evidence>
<accession>A0A916NN89</accession>
<proteinExistence type="predicted"/>
<evidence type="ECO:0000313" key="2">
    <source>
        <dbReference type="Proteomes" id="UP000693672"/>
    </source>
</evidence>